<comment type="caution">
    <text evidence="2">The sequence shown here is derived from an EMBL/GenBank/DDBJ whole genome shotgun (WGS) entry which is preliminary data.</text>
</comment>
<evidence type="ECO:0000313" key="3">
    <source>
        <dbReference type="Proteomes" id="UP001176961"/>
    </source>
</evidence>
<proteinExistence type="predicted"/>
<organism evidence="2 3">
    <name type="scientific">Cylicocyclus nassatus</name>
    <name type="common">Nematode worm</name>
    <dbReference type="NCBI Taxonomy" id="53992"/>
    <lineage>
        <taxon>Eukaryota</taxon>
        <taxon>Metazoa</taxon>
        <taxon>Ecdysozoa</taxon>
        <taxon>Nematoda</taxon>
        <taxon>Chromadorea</taxon>
        <taxon>Rhabditida</taxon>
        <taxon>Rhabditina</taxon>
        <taxon>Rhabditomorpha</taxon>
        <taxon>Strongyloidea</taxon>
        <taxon>Strongylidae</taxon>
        <taxon>Cylicocyclus</taxon>
    </lineage>
</organism>
<gene>
    <name evidence="2" type="ORF">CYNAS_LOCUS283</name>
</gene>
<dbReference type="AlphaFoldDB" id="A0AA36DK94"/>
<keyword evidence="3" id="KW-1185">Reference proteome</keyword>
<dbReference type="Proteomes" id="UP001176961">
    <property type="component" value="Unassembled WGS sequence"/>
</dbReference>
<feature type="compositionally biased region" description="Acidic residues" evidence="1">
    <location>
        <begin position="152"/>
        <end position="164"/>
    </location>
</feature>
<sequence length="189" mass="21697">MGPEEAKKRIAQFQENVNKKALIDWSEYNKPQLFSWPVPDGTHGGLLAIRARISYEFWKFFMSEGRKTLYEYNSTNGTDINLKGKDHHIGGSGQTRPVKPAIAAIMLDIDTEAWSGLPIEQLLSEKERNHWSKHQRMVDEQGEIANGTNVVNEEEEKENQEDEDRPTTSKKRSSDPVEDEPSIKKRMLQ</sequence>
<reference evidence="2" key="1">
    <citation type="submission" date="2023-07" db="EMBL/GenBank/DDBJ databases">
        <authorList>
            <consortium name="CYATHOMIX"/>
        </authorList>
    </citation>
    <scope>NUCLEOTIDE SEQUENCE</scope>
    <source>
        <strain evidence="2">N/A</strain>
    </source>
</reference>
<accession>A0AA36DK94</accession>
<evidence type="ECO:0000313" key="2">
    <source>
        <dbReference type="EMBL" id="CAJ0588300.1"/>
    </source>
</evidence>
<evidence type="ECO:0000256" key="1">
    <source>
        <dbReference type="SAM" id="MobiDB-lite"/>
    </source>
</evidence>
<dbReference type="EMBL" id="CATQJL010000001">
    <property type="protein sequence ID" value="CAJ0588300.1"/>
    <property type="molecule type" value="Genomic_DNA"/>
</dbReference>
<feature type="region of interest" description="Disordered" evidence="1">
    <location>
        <begin position="133"/>
        <end position="189"/>
    </location>
</feature>
<protein>
    <submittedName>
        <fullName evidence="2">Uncharacterized protein</fullName>
    </submittedName>
</protein>
<name>A0AA36DK94_CYLNA</name>